<dbReference type="EMBL" id="CAUOFW020002836">
    <property type="protein sequence ID" value="CAK9156346.1"/>
    <property type="molecule type" value="Genomic_DNA"/>
</dbReference>
<organism evidence="2 3">
    <name type="scientific">Ilex paraguariensis</name>
    <name type="common">yerba mate</name>
    <dbReference type="NCBI Taxonomy" id="185542"/>
    <lineage>
        <taxon>Eukaryota</taxon>
        <taxon>Viridiplantae</taxon>
        <taxon>Streptophyta</taxon>
        <taxon>Embryophyta</taxon>
        <taxon>Tracheophyta</taxon>
        <taxon>Spermatophyta</taxon>
        <taxon>Magnoliopsida</taxon>
        <taxon>eudicotyledons</taxon>
        <taxon>Gunneridae</taxon>
        <taxon>Pentapetalae</taxon>
        <taxon>asterids</taxon>
        <taxon>campanulids</taxon>
        <taxon>Aquifoliales</taxon>
        <taxon>Aquifoliaceae</taxon>
        <taxon>Ilex</taxon>
    </lineage>
</organism>
<reference evidence="2 3" key="1">
    <citation type="submission" date="2024-02" db="EMBL/GenBank/DDBJ databases">
        <authorList>
            <person name="Vignale AGUSTIN F."/>
            <person name="Sosa J E."/>
            <person name="Modenutti C."/>
        </authorList>
    </citation>
    <scope>NUCLEOTIDE SEQUENCE [LARGE SCALE GENOMIC DNA]</scope>
</reference>
<feature type="region of interest" description="Disordered" evidence="1">
    <location>
        <begin position="1"/>
        <end position="63"/>
    </location>
</feature>
<dbReference type="Proteomes" id="UP001642360">
    <property type="component" value="Unassembled WGS sequence"/>
</dbReference>
<dbReference type="AlphaFoldDB" id="A0ABC8SGN0"/>
<gene>
    <name evidence="2" type="ORF">ILEXP_LOCUS24880</name>
</gene>
<proteinExistence type="predicted"/>
<evidence type="ECO:0000313" key="3">
    <source>
        <dbReference type="Proteomes" id="UP001642360"/>
    </source>
</evidence>
<feature type="non-terminal residue" evidence="2">
    <location>
        <position position="1"/>
    </location>
</feature>
<protein>
    <submittedName>
        <fullName evidence="2">Uncharacterized protein</fullName>
    </submittedName>
</protein>
<evidence type="ECO:0000313" key="2">
    <source>
        <dbReference type="EMBL" id="CAK9156346.1"/>
    </source>
</evidence>
<accession>A0ABC8SGN0</accession>
<keyword evidence="3" id="KW-1185">Reference proteome</keyword>
<comment type="caution">
    <text evidence="2">The sequence shown here is derived from an EMBL/GenBank/DDBJ whole genome shotgun (WGS) entry which is preliminary data.</text>
</comment>
<name>A0ABC8SGN0_9AQUA</name>
<evidence type="ECO:0000256" key="1">
    <source>
        <dbReference type="SAM" id="MobiDB-lite"/>
    </source>
</evidence>
<sequence>GIVGPHGPHQTYGSGYPPPTGTSSHKSNMEGLSSGDWEQRRTKVRHDAHRQRINETKVQTMKW</sequence>